<dbReference type="EMBL" id="CAJZBQ010000021">
    <property type="protein sequence ID" value="CAG9318686.1"/>
    <property type="molecule type" value="Genomic_DNA"/>
</dbReference>
<accession>A0AAU9JD55</accession>
<evidence type="ECO:0000256" key="1">
    <source>
        <dbReference type="SAM" id="Coils"/>
    </source>
</evidence>
<protein>
    <submittedName>
        <fullName evidence="3">Uncharacterized protein</fullName>
    </submittedName>
</protein>
<evidence type="ECO:0000313" key="4">
    <source>
        <dbReference type="Proteomes" id="UP001162131"/>
    </source>
</evidence>
<keyword evidence="1" id="KW-0175">Coiled coil</keyword>
<dbReference type="Proteomes" id="UP001162131">
    <property type="component" value="Unassembled WGS sequence"/>
</dbReference>
<evidence type="ECO:0000313" key="3">
    <source>
        <dbReference type="EMBL" id="CAG9318686.1"/>
    </source>
</evidence>
<comment type="caution">
    <text evidence="3">The sequence shown here is derived from an EMBL/GenBank/DDBJ whole genome shotgun (WGS) entry which is preliminary data.</text>
</comment>
<proteinExistence type="predicted"/>
<sequence>MLKLSFLILTIALVSADRPKIFKSQFLQEIRDFETGLREKSGPLVDPPAGHGLPEFSDIPLNLEPDQLKAEIRAWKLAEQAAETEFYEQTNQALVNAQAKRDACTSKYTTQEEIEECQQKAELEIEAVENMITDLQGSHAAEEEAFDSAIEAILEYRELNNDIEI</sequence>
<feature type="coiled-coil region" evidence="1">
    <location>
        <begin position="111"/>
        <end position="138"/>
    </location>
</feature>
<feature type="signal peptide" evidence="2">
    <location>
        <begin position="1"/>
        <end position="16"/>
    </location>
</feature>
<gene>
    <name evidence="3" type="ORF">BSTOLATCC_MIC22056</name>
</gene>
<organism evidence="3 4">
    <name type="scientific">Blepharisma stoltei</name>
    <dbReference type="NCBI Taxonomy" id="1481888"/>
    <lineage>
        <taxon>Eukaryota</taxon>
        <taxon>Sar</taxon>
        <taxon>Alveolata</taxon>
        <taxon>Ciliophora</taxon>
        <taxon>Postciliodesmatophora</taxon>
        <taxon>Heterotrichea</taxon>
        <taxon>Heterotrichida</taxon>
        <taxon>Blepharismidae</taxon>
        <taxon>Blepharisma</taxon>
    </lineage>
</organism>
<reference evidence="3" key="1">
    <citation type="submission" date="2021-09" db="EMBL/GenBank/DDBJ databases">
        <authorList>
            <consortium name="AG Swart"/>
            <person name="Singh M."/>
            <person name="Singh A."/>
            <person name="Seah K."/>
            <person name="Emmerich C."/>
        </authorList>
    </citation>
    <scope>NUCLEOTIDE SEQUENCE</scope>
    <source>
        <strain evidence="3">ATCC30299</strain>
    </source>
</reference>
<dbReference type="AlphaFoldDB" id="A0AAU9JD55"/>
<name>A0AAU9JD55_9CILI</name>
<evidence type="ECO:0000256" key="2">
    <source>
        <dbReference type="SAM" id="SignalP"/>
    </source>
</evidence>
<keyword evidence="2" id="KW-0732">Signal</keyword>
<keyword evidence="4" id="KW-1185">Reference proteome</keyword>
<feature type="chain" id="PRO_5043347576" evidence="2">
    <location>
        <begin position="17"/>
        <end position="165"/>
    </location>
</feature>